<organism evidence="2 3">
    <name type="scientific">Mucilaginibacter dorajii</name>
    <dbReference type="NCBI Taxonomy" id="692994"/>
    <lineage>
        <taxon>Bacteria</taxon>
        <taxon>Pseudomonadati</taxon>
        <taxon>Bacteroidota</taxon>
        <taxon>Sphingobacteriia</taxon>
        <taxon>Sphingobacteriales</taxon>
        <taxon>Sphingobacteriaceae</taxon>
        <taxon>Mucilaginibacter</taxon>
    </lineage>
</organism>
<evidence type="ECO:0000313" key="2">
    <source>
        <dbReference type="EMBL" id="GAA3967399.1"/>
    </source>
</evidence>
<gene>
    <name evidence="2" type="ORF">GCM10022210_15180</name>
</gene>
<feature type="chain" id="PRO_5046260819" evidence="1">
    <location>
        <begin position="20"/>
        <end position="485"/>
    </location>
</feature>
<dbReference type="EMBL" id="BAAAZC010000009">
    <property type="protein sequence ID" value="GAA3967399.1"/>
    <property type="molecule type" value="Genomic_DNA"/>
</dbReference>
<protein>
    <submittedName>
        <fullName evidence="2">Capsule assembly Wzi family protein</fullName>
    </submittedName>
</protein>
<accession>A0ABP7PKY4</accession>
<keyword evidence="1" id="KW-0732">Signal</keyword>
<evidence type="ECO:0000256" key="1">
    <source>
        <dbReference type="SAM" id="SignalP"/>
    </source>
</evidence>
<name>A0ABP7PKY4_9SPHI</name>
<dbReference type="InterPro" id="IPR038636">
    <property type="entry name" value="Wzi_sf"/>
</dbReference>
<dbReference type="Gene3D" id="2.40.160.130">
    <property type="entry name" value="Capsule assembly protein Wzi"/>
    <property type="match status" value="1"/>
</dbReference>
<reference evidence="3" key="1">
    <citation type="journal article" date="2019" name="Int. J. Syst. Evol. Microbiol.">
        <title>The Global Catalogue of Microorganisms (GCM) 10K type strain sequencing project: providing services to taxonomists for standard genome sequencing and annotation.</title>
        <authorList>
            <consortium name="The Broad Institute Genomics Platform"/>
            <consortium name="The Broad Institute Genome Sequencing Center for Infectious Disease"/>
            <person name="Wu L."/>
            <person name="Ma J."/>
        </authorList>
    </citation>
    <scope>NUCLEOTIDE SEQUENCE [LARGE SCALE GENOMIC DNA]</scope>
    <source>
        <strain evidence="3">JCM 16601</strain>
    </source>
</reference>
<feature type="signal peptide" evidence="1">
    <location>
        <begin position="1"/>
        <end position="19"/>
    </location>
</feature>
<dbReference type="Proteomes" id="UP001500742">
    <property type="component" value="Unassembled WGS sequence"/>
</dbReference>
<comment type="caution">
    <text evidence="2">The sequence shown here is derived from an EMBL/GenBank/DDBJ whole genome shotgun (WGS) entry which is preliminary data.</text>
</comment>
<keyword evidence="3" id="KW-1185">Reference proteome</keyword>
<dbReference type="RefSeq" id="WP_259089082.1">
    <property type="nucleotide sequence ID" value="NZ_BAAAZC010000009.1"/>
</dbReference>
<evidence type="ECO:0000313" key="3">
    <source>
        <dbReference type="Proteomes" id="UP001500742"/>
    </source>
</evidence>
<proteinExistence type="predicted"/>
<sequence length="485" mass="53887">MKKLSFFVIALFFYSTLIAQEKEVHVSLETQGIVTTNDAVPFWLRSNQYGSVPLPGGSGSLIARIRKDYDTTKTFSWAASFEGRGNLGRTGQFILVEGLVKARAGIFELKAGRSKDVVGLADSTLSSGSFAVSGNALGVPKIGIGIPDYYSIPVWGKLFAVKAGLYNGYLGNVDAVYKNKPINFNSYYLENYFYFRIGKPAWRFKIDVGYNHEVQWGAEKQAYSTFFNLNSIDAYWYVLTGKAYRGGSKVGNHLGSVDIGAEYRFDSFNLSLYRQNLYDIGALSHLANIADGLNGITIANTLPNSGSFHWKKFLFELLYTANQAGGLGSKRTSSGAENYYNNDVYTEGWAYNNIGLGTPFITSRNDARGDLARASNQFFINNRVLALHTAAQFYMFNWLYTYKLSYSQNQGTFATGTELYRGVDGAIRTPGKYGTFKKVHQYSGYIEGLRPLKNGYNVGYNIGYDRGGLLYNSFGIILKASKTFL</sequence>